<gene>
    <name evidence="3" type="primary">LY86</name>
</gene>
<evidence type="ECO:0000259" key="2">
    <source>
        <dbReference type="SMART" id="SM00737"/>
    </source>
</evidence>
<feature type="chain" id="PRO_5027714252" evidence="1">
    <location>
        <begin position="20"/>
        <end position="157"/>
    </location>
</feature>
<evidence type="ECO:0000256" key="1">
    <source>
        <dbReference type="SAM" id="SignalP"/>
    </source>
</evidence>
<reference evidence="3" key="3">
    <citation type="submission" date="2025-09" db="UniProtKB">
        <authorList>
            <consortium name="Ensembl"/>
        </authorList>
    </citation>
    <scope>IDENTIFICATION</scope>
    <source>
        <strain evidence="3">Glennie</strain>
    </source>
</reference>
<dbReference type="InterPro" id="IPR003172">
    <property type="entry name" value="ML_dom"/>
</dbReference>
<dbReference type="InterPro" id="IPR014756">
    <property type="entry name" value="Ig_E-set"/>
</dbReference>
<dbReference type="STRING" id="9258.ENSOANP00000029876"/>
<protein>
    <submittedName>
        <fullName evidence="3">Lymphocyte antigen 86</fullName>
    </submittedName>
</protein>
<dbReference type="PANTHER" id="PTHR20838:SF0">
    <property type="entry name" value="LYMPHOCYTE ANTIGEN 86"/>
    <property type="match status" value="1"/>
</dbReference>
<dbReference type="PANTHER" id="PTHR20838">
    <property type="entry name" value="LYMPHOCYTE ANTIGEN 86"/>
    <property type="match status" value="1"/>
</dbReference>
<feature type="signal peptide" evidence="1">
    <location>
        <begin position="1"/>
        <end position="19"/>
    </location>
</feature>
<organism evidence="3 4">
    <name type="scientific">Ornithorhynchus anatinus</name>
    <name type="common">Duckbill platypus</name>
    <dbReference type="NCBI Taxonomy" id="9258"/>
    <lineage>
        <taxon>Eukaryota</taxon>
        <taxon>Metazoa</taxon>
        <taxon>Chordata</taxon>
        <taxon>Craniata</taxon>
        <taxon>Vertebrata</taxon>
        <taxon>Euteleostomi</taxon>
        <taxon>Mammalia</taxon>
        <taxon>Monotremata</taxon>
        <taxon>Ornithorhynchidae</taxon>
        <taxon>Ornithorhynchus</taxon>
    </lineage>
</organism>
<feature type="domain" description="MD-2-related lipid-recognition" evidence="2">
    <location>
        <begin position="37"/>
        <end position="154"/>
    </location>
</feature>
<evidence type="ECO:0000313" key="3">
    <source>
        <dbReference type="Ensembl" id="ENSOANP00000029876.2"/>
    </source>
</evidence>
<keyword evidence="4" id="KW-1185">Reference proteome</keyword>
<dbReference type="RefSeq" id="XP_028909499.1">
    <property type="nucleotide sequence ID" value="XM_029053666.2"/>
</dbReference>
<dbReference type="Bgee" id="ENSOANG00000031552">
    <property type="expression patterns" value="Expressed in liver and 6 other cell types or tissues"/>
</dbReference>
<evidence type="ECO:0000313" key="4">
    <source>
        <dbReference type="Proteomes" id="UP000002279"/>
    </source>
</evidence>
<reference evidence="3 4" key="1">
    <citation type="journal article" date="2008" name="Nature">
        <title>Genome analysis of the platypus reveals unique signatures of evolution.</title>
        <authorList>
            <person name="Warren W.C."/>
            <person name="Hillier L.W."/>
            <person name="Marshall Graves J.A."/>
            <person name="Birney E."/>
            <person name="Ponting C.P."/>
            <person name="Grutzner F."/>
            <person name="Belov K."/>
            <person name="Miller W."/>
            <person name="Clarke L."/>
            <person name="Chinwalla A.T."/>
            <person name="Yang S.P."/>
            <person name="Heger A."/>
            <person name="Locke D.P."/>
            <person name="Miethke P."/>
            <person name="Waters P.D."/>
            <person name="Veyrunes F."/>
            <person name="Fulton L."/>
            <person name="Fulton B."/>
            <person name="Graves T."/>
            <person name="Wallis J."/>
            <person name="Puente X.S."/>
            <person name="Lopez-Otin C."/>
            <person name="Ordonez G.R."/>
            <person name="Eichler E.E."/>
            <person name="Chen L."/>
            <person name="Cheng Z."/>
            <person name="Deakin J.E."/>
            <person name="Alsop A."/>
            <person name="Thompson K."/>
            <person name="Kirby P."/>
            <person name="Papenfuss A.T."/>
            <person name="Wakefield M.J."/>
            <person name="Olender T."/>
            <person name="Lancet D."/>
            <person name="Huttley G.A."/>
            <person name="Smit A.F."/>
            <person name="Pask A."/>
            <person name="Temple-Smith P."/>
            <person name="Batzer M.A."/>
            <person name="Walker J.A."/>
            <person name="Konkel M.K."/>
            <person name="Harris R.S."/>
            <person name="Whittington C.M."/>
            <person name="Wong E.S."/>
            <person name="Gemmell N.J."/>
            <person name="Buschiazzo E."/>
            <person name="Vargas Jentzsch I.M."/>
            <person name="Merkel A."/>
            <person name="Schmitz J."/>
            <person name="Zemann A."/>
            <person name="Churakov G."/>
            <person name="Kriegs J.O."/>
            <person name="Brosius J."/>
            <person name="Murchison E.P."/>
            <person name="Sachidanandam R."/>
            <person name="Smith C."/>
            <person name="Hannon G.J."/>
            <person name="Tsend-Ayush E."/>
            <person name="McMillan D."/>
            <person name="Attenborough R."/>
            <person name="Rens W."/>
            <person name="Ferguson-Smith M."/>
            <person name="Lefevre C.M."/>
            <person name="Sharp J.A."/>
            <person name="Nicholas K.R."/>
            <person name="Ray D.A."/>
            <person name="Kube M."/>
            <person name="Reinhardt R."/>
            <person name="Pringle T.H."/>
            <person name="Taylor J."/>
            <person name="Jones R.C."/>
            <person name="Nixon B."/>
            <person name="Dacheux J.L."/>
            <person name="Niwa H."/>
            <person name="Sekita Y."/>
            <person name="Huang X."/>
            <person name="Stark A."/>
            <person name="Kheradpour P."/>
            <person name="Kellis M."/>
            <person name="Flicek P."/>
            <person name="Chen Y."/>
            <person name="Webber C."/>
            <person name="Hardison R."/>
            <person name="Nelson J."/>
            <person name="Hallsworth-Pepin K."/>
            <person name="Delehaunty K."/>
            <person name="Markovic C."/>
            <person name="Minx P."/>
            <person name="Feng Y."/>
            <person name="Kremitzki C."/>
            <person name="Mitreva M."/>
            <person name="Glasscock J."/>
            <person name="Wylie T."/>
            <person name="Wohldmann P."/>
            <person name="Thiru P."/>
            <person name="Nhan M.N."/>
            <person name="Pohl C.S."/>
            <person name="Smith S.M."/>
            <person name="Hou S."/>
            <person name="Nefedov M."/>
            <person name="de Jong P.J."/>
            <person name="Renfree M.B."/>
            <person name="Mardis E.R."/>
            <person name="Wilson R.K."/>
        </authorList>
    </citation>
    <scope>NUCLEOTIDE SEQUENCE [LARGE SCALE GENOMIC DNA]</scope>
    <source>
        <strain evidence="3 4">Glennie</strain>
    </source>
</reference>
<dbReference type="OMA" id="NYSYPIC"/>
<dbReference type="GO" id="GO:0045087">
    <property type="term" value="P:innate immune response"/>
    <property type="evidence" value="ECO:0000318"/>
    <property type="project" value="GO_Central"/>
</dbReference>
<dbReference type="Proteomes" id="UP000002279">
    <property type="component" value="Chromosome X3"/>
</dbReference>
<dbReference type="GeneTree" id="ENSGT00390000018605"/>
<dbReference type="Ensembl" id="ENSOANT00000039121.2">
    <property type="protein sequence ID" value="ENSOANP00000029876.2"/>
    <property type="gene ID" value="ENSOANG00000031552.2"/>
</dbReference>
<dbReference type="GO" id="GO:0031663">
    <property type="term" value="P:lipopolysaccharide-mediated signaling pathway"/>
    <property type="evidence" value="ECO:0007669"/>
    <property type="project" value="Ensembl"/>
</dbReference>
<dbReference type="Gene3D" id="2.60.40.770">
    <property type="match status" value="1"/>
</dbReference>
<dbReference type="eggNOG" id="ENOG502S63U">
    <property type="taxonomic scope" value="Eukaryota"/>
</dbReference>
<sequence>MRISLAVLVTSALLGPCHSLDWPIHTACKEDGLEVLYQSCDPFQDFGLSIDHCSKQLGSYLNVRFAIILRRDIQELFIDINFFSKGASILSYSLPVCELDFPQFTFCGRRKGEQIYFNGPINIPSIPVIQGEYHVSVTLFNGQQNSIACANFTVISL</sequence>
<reference evidence="3" key="2">
    <citation type="submission" date="2025-08" db="UniProtKB">
        <authorList>
            <consortium name="Ensembl"/>
        </authorList>
    </citation>
    <scope>IDENTIFICATION</scope>
    <source>
        <strain evidence="3">Glennie</strain>
    </source>
</reference>
<dbReference type="CTD" id="9450"/>
<dbReference type="KEGG" id="oaa:100682189"/>
<dbReference type="HOGENOM" id="CLU_145135_1_0_1"/>
<accession>K7E8L9</accession>
<keyword evidence="1" id="KW-0732">Signal</keyword>
<dbReference type="GeneID" id="100682189"/>
<dbReference type="InterPro" id="IPR039945">
    <property type="entry name" value="LY86"/>
</dbReference>
<dbReference type="FunCoup" id="K7E8L9">
    <property type="interactions" value="84"/>
</dbReference>
<dbReference type="OrthoDB" id="9889383at2759"/>
<dbReference type="AlphaFoldDB" id="K7E8L9"/>
<dbReference type="SUPFAM" id="SSF81296">
    <property type="entry name" value="E set domains"/>
    <property type="match status" value="1"/>
</dbReference>
<dbReference type="GO" id="GO:0031666">
    <property type="term" value="P:positive regulation of lipopolysaccharide-mediated signaling pathway"/>
    <property type="evidence" value="ECO:0000318"/>
    <property type="project" value="GO_Central"/>
</dbReference>
<name>K7E8L9_ORNAN</name>
<proteinExistence type="predicted"/>
<dbReference type="InParanoid" id="K7E8L9"/>
<dbReference type="SMART" id="SM00737">
    <property type="entry name" value="ML"/>
    <property type="match status" value="1"/>
</dbReference>